<comment type="similarity">
    <text evidence="2 10">Belongs to the TonB family.</text>
</comment>
<dbReference type="Proteomes" id="UP000243416">
    <property type="component" value="Unassembled WGS sequence"/>
</dbReference>
<evidence type="ECO:0000313" key="11">
    <source>
        <dbReference type="EMBL" id="KYC28968.1"/>
    </source>
</evidence>
<dbReference type="InterPro" id="IPR037682">
    <property type="entry name" value="TonB_C"/>
</dbReference>
<dbReference type="GO" id="GO:0031992">
    <property type="term" value="F:energy transducer activity"/>
    <property type="evidence" value="ECO:0007669"/>
    <property type="project" value="InterPro"/>
</dbReference>
<dbReference type="OrthoDB" id="8724624at2"/>
<protein>
    <recommendedName>
        <fullName evidence="10">Protein TonB</fullName>
    </recommendedName>
</protein>
<dbReference type="NCBIfam" id="TIGR01352">
    <property type="entry name" value="tonB_Cterm"/>
    <property type="match status" value="1"/>
</dbReference>
<dbReference type="RefSeq" id="WP_067171020.1">
    <property type="nucleotide sequence ID" value="NZ_LFZK01000002.1"/>
</dbReference>
<accession>A0A656Z7W4</accession>
<dbReference type="PANTHER" id="PTHR33446:SF2">
    <property type="entry name" value="PROTEIN TONB"/>
    <property type="match status" value="1"/>
</dbReference>
<dbReference type="AlphaFoldDB" id="A0A656Z7W4"/>
<dbReference type="PRINTS" id="PR01374">
    <property type="entry name" value="TONBPROTEIN"/>
</dbReference>
<dbReference type="GO" id="GO:0005886">
    <property type="term" value="C:plasma membrane"/>
    <property type="evidence" value="ECO:0007669"/>
    <property type="project" value="UniProtKB-SubCell"/>
</dbReference>
<evidence type="ECO:0000256" key="7">
    <source>
        <dbReference type="ARBA" id="ARBA00022927"/>
    </source>
</evidence>
<dbReference type="EMBL" id="LFZK01000002">
    <property type="protein sequence ID" value="KYC28968.1"/>
    <property type="molecule type" value="Genomic_DNA"/>
</dbReference>
<keyword evidence="9 10" id="KW-0472">Membrane</keyword>
<dbReference type="PANTHER" id="PTHR33446">
    <property type="entry name" value="PROTEIN TONB-RELATED"/>
    <property type="match status" value="1"/>
</dbReference>
<gene>
    <name evidence="11" type="ORF">ACY05_03745</name>
</gene>
<keyword evidence="8 10" id="KW-1133">Transmembrane helix</keyword>
<dbReference type="SUPFAM" id="SSF74653">
    <property type="entry name" value="TolA/TonB C-terminal domain"/>
    <property type="match status" value="1"/>
</dbReference>
<keyword evidence="3 10" id="KW-0813">Transport</keyword>
<dbReference type="GO" id="GO:0055085">
    <property type="term" value="P:transmembrane transport"/>
    <property type="evidence" value="ECO:0007669"/>
    <property type="project" value="InterPro"/>
</dbReference>
<feature type="transmembrane region" description="Helical" evidence="10">
    <location>
        <begin position="12"/>
        <end position="32"/>
    </location>
</feature>
<comment type="subcellular location">
    <subcellularLocation>
        <location evidence="1 10">Cell inner membrane</location>
        <topology evidence="1 10">Single-pass membrane protein</topology>
        <orientation evidence="1 10">Periplasmic side</orientation>
    </subcellularLocation>
</comment>
<evidence type="ECO:0000256" key="6">
    <source>
        <dbReference type="ARBA" id="ARBA00022692"/>
    </source>
</evidence>
<dbReference type="InterPro" id="IPR003538">
    <property type="entry name" value="TonB"/>
</dbReference>
<dbReference type="Gene3D" id="3.30.1150.10">
    <property type="match status" value="1"/>
</dbReference>
<evidence type="ECO:0000256" key="4">
    <source>
        <dbReference type="ARBA" id="ARBA00022475"/>
    </source>
</evidence>
<evidence type="ECO:0000256" key="1">
    <source>
        <dbReference type="ARBA" id="ARBA00004383"/>
    </source>
</evidence>
<evidence type="ECO:0000256" key="5">
    <source>
        <dbReference type="ARBA" id="ARBA00022519"/>
    </source>
</evidence>
<keyword evidence="6 10" id="KW-0812">Transmembrane</keyword>
<keyword evidence="10" id="KW-0735">Signal-anchor</keyword>
<evidence type="ECO:0000256" key="9">
    <source>
        <dbReference type="ARBA" id="ARBA00023136"/>
    </source>
</evidence>
<dbReference type="InterPro" id="IPR006260">
    <property type="entry name" value="TonB/TolA_C"/>
</dbReference>
<keyword evidence="4 10" id="KW-1003">Cell membrane</keyword>
<dbReference type="GO" id="GO:0015031">
    <property type="term" value="P:protein transport"/>
    <property type="evidence" value="ECO:0007669"/>
    <property type="project" value="UniProtKB-UniRule"/>
</dbReference>
<dbReference type="Pfam" id="PF03544">
    <property type="entry name" value="TonB_C"/>
    <property type="match status" value="1"/>
</dbReference>
<keyword evidence="5 10" id="KW-0997">Cell inner membrane</keyword>
<comment type="caution">
    <text evidence="11">The sequence shown here is derived from an EMBL/GenBank/DDBJ whole genome shotgun (WGS) entry which is preliminary data.</text>
</comment>
<evidence type="ECO:0000256" key="3">
    <source>
        <dbReference type="ARBA" id="ARBA00022448"/>
    </source>
</evidence>
<reference evidence="11 12" key="1">
    <citation type="journal article" date="2016" name="ISME J.">
        <title>Integrated multi-omics analyses reveal the biochemical mechanisms and phylogenetic relevance of anaerobic androgen biodegradation in the environment.</title>
        <authorList>
            <person name="Yang F.C."/>
            <person name="Chen Y.L."/>
            <person name="Tang S.L."/>
            <person name="Yu C.P."/>
            <person name="Wang P.H."/>
            <person name="Ismail W."/>
            <person name="Wang C.H."/>
            <person name="Ding J.Y."/>
            <person name="Yang C.Y."/>
            <person name="Yang C.Y."/>
            <person name="Chiang Y.R."/>
        </authorList>
    </citation>
    <scope>NUCLEOTIDE SEQUENCE [LARGE SCALE GENOMIC DNA]</scope>
    <source>
        <strain evidence="11 12">DSM 13999</strain>
    </source>
</reference>
<organism evidence="11 12">
    <name type="scientific">Sterolibacterium denitrificans</name>
    <dbReference type="NCBI Taxonomy" id="157592"/>
    <lineage>
        <taxon>Bacteria</taxon>
        <taxon>Pseudomonadati</taxon>
        <taxon>Pseudomonadota</taxon>
        <taxon>Betaproteobacteria</taxon>
        <taxon>Nitrosomonadales</taxon>
        <taxon>Sterolibacteriaceae</taxon>
        <taxon>Sterolibacterium</taxon>
    </lineage>
</organism>
<dbReference type="GO" id="GO:0030288">
    <property type="term" value="C:outer membrane-bounded periplasmic space"/>
    <property type="evidence" value="ECO:0007669"/>
    <property type="project" value="InterPro"/>
</dbReference>
<evidence type="ECO:0000256" key="2">
    <source>
        <dbReference type="ARBA" id="ARBA00006555"/>
    </source>
</evidence>
<keyword evidence="7 10" id="KW-0653">Protein transport</keyword>
<comment type="function">
    <text evidence="10">Interacts with outer membrane receptor proteins that carry out high-affinity binding and energy dependent uptake into the periplasmic space of specific substrates. It could act to transduce energy from the cytoplasmic membrane to specific energy-requiring processes in the outer membrane, resulting in the release into the periplasm of ligands bound by these outer membrane proteins.</text>
</comment>
<dbReference type="InterPro" id="IPR051045">
    <property type="entry name" value="TonB-dependent_transducer"/>
</dbReference>
<name>A0A656Z7W4_9PROT</name>
<dbReference type="GO" id="GO:0015891">
    <property type="term" value="P:siderophore transport"/>
    <property type="evidence" value="ECO:0007669"/>
    <property type="project" value="InterPro"/>
</dbReference>
<sequence>MKYTGQRKGPTNHLVGFSIVVLLHVVTAYALMTGLARKVVEVVRAPIETKIIEEVQKQPEVELPPPPPPKLAPPPPPYIPPPEVTLAVQPSAPSNAITVVTTTKPVAPPPPAPAPAQPSVRTAPVIDAARSCEKPEYPPASKRLEEEGTVTLNFLIDVDGKVIDSRVEKSSGFARLDQAARAALGKCKFKPGTVDGKAEQSWASIKYTWRLEQ</sequence>
<dbReference type="PROSITE" id="PS52015">
    <property type="entry name" value="TONB_CTD"/>
    <property type="match status" value="1"/>
</dbReference>
<proteinExistence type="inferred from homology"/>
<evidence type="ECO:0000313" key="12">
    <source>
        <dbReference type="Proteomes" id="UP000243416"/>
    </source>
</evidence>
<evidence type="ECO:0000256" key="8">
    <source>
        <dbReference type="ARBA" id="ARBA00022989"/>
    </source>
</evidence>
<keyword evidence="12" id="KW-1185">Reference proteome</keyword>
<evidence type="ECO:0000256" key="10">
    <source>
        <dbReference type="RuleBase" id="RU362123"/>
    </source>
</evidence>